<dbReference type="PANTHER" id="PTHR12934:SF11">
    <property type="entry name" value="LARGE RIBOSOMAL SUBUNIT PROTEIN UL15M"/>
    <property type="match status" value="1"/>
</dbReference>
<dbReference type="PANTHER" id="PTHR12934">
    <property type="entry name" value="50S RIBOSOMAL PROTEIN L15"/>
    <property type="match status" value="1"/>
</dbReference>
<evidence type="ECO:0000256" key="1">
    <source>
        <dbReference type="ARBA" id="ARBA00007320"/>
    </source>
</evidence>
<dbReference type="InterPro" id="IPR005749">
    <property type="entry name" value="Ribosomal_uL15_bac-type"/>
</dbReference>
<accession>A0A376BAF7</accession>
<dbReference type="GO" id="GO:0003735">
    <property type="term" value="F:structural constituent of ribosome"/>
    <property type="evidence" value="ECO:0007669"/>
    <property type="project" value="InterPro"/>
</dbReference>
<dbReference type="Pfam" id="PF00828">
    <property type="entry name" value="Ribosomal_L27A"/>
    <property type="match status" value="1"/>
</dbReference>
<name>A0A376BAF7_9ASCO</name>
<keyword evidence="3" id="KW-0687">Ribonucleoprotein</keyword>
<dbReference type="SUPFAM" id="SSF52080">
    <property type="entry name" value="Ribosomal proteins L15p and L18e"/>
    <property type="match status" value="1"/>
</dbReference>
<evidence type="ECO:0000256" key="2">
    <source>
        <dbReference type="ARBA" id="ARBA00022980"/>
    </source>
</evidence>
<dbReference type="AlphaFoldDB" id="A0A376BAF7"/>
<feature type="region of interest" description="Disordered" evidence="4">
    <location>
        <begin position="36"/>
        <end position="70"/>
    </location>
</feature>
<protein>
    <submittedName>
        <fullName evidence="6">Related to 54S ribosomal protein L10, mitochondrial</fullName>
    </submittedName>
</protein>
<reference evidence="7" key="1">
    <citation type="submission" date="2018-06" db="EMBL/GenBank/DDBJ databases">
        <authorList>
            <person name="Guldener U."/>
        </authorList>
    </citation>
    <scope>NUCLEOTIDE SEQUENCE [LARGE SCALE GENOMIC DNA]</scope>
    <source>
        <strain evidence="7">UTAD17</strain>
    </source>
</reference>
<keyword evidence="7" id="KW-1185">Reference proteome</keyword>
<dbReference type="NCBIfam" id="TIGR01071">
    <property type="entry name" value="rplO_bact"/>
    <property type="match status" value="1"/>
</dbReference>
<dbReference type="EMBL" id="UFAJ01000767">
    <property type="protein sequence ID" value="SSD61569.1"/>
    <property type="molecule type" value="Genomic_DNA"/>
</dbReference>
<evidence type="ECO:0000313" key="7">
    <source>
        <dbReference type="Proteomes" id="UP000262825"/>
    </source>
</evidence>
<dbReference type="HAMAP" id="MF_01341">
    <property type="entry name" value="Ribosomal_uL15"/>
    <property type="match status" value="1"/>
</dbReference>
<dbReference type="InterPro" id="IPR036227">
    <property type="entry name" value="Ribosomal_uL15/eL18_sf"/>
</dbReference>
<feature type="compositionally biased region" description="Gly residues" evidence="4">
    <location>
        <begin position="50"/>
        <end position="62"/>
    </location>
</feature>
<dbReference type="Gene3D" id="3.100.10.10">
    <property type="match status" value="1"/>
</dbReference>
<organism evidence="6 7">
    <name type="scientific">Saccharomycodes ludwigii</name>
    <dbReference type="NCBI Taxonomy" id="36035"/>
    <lineage>
        <taxon>Eukaryota</taxon>
        <taxon>Fungi</taxon>
        <taxon>Dikarya</taxon>
        <taxon>Ascomycota</taxon>
        <taxon>Saccharomycotina</taxon>
        <taxon>Saccharomycetes</taxon>
        <taxon>Saccharomycodales</taxon>
        <taxon>Saccharomycodaceae</taxon>
        <taxon>Saccharomycodes</taxon>
    </lineage>
</organism>
<sequence>MLRNIGVTRFTNVLFSSCSTTTKRCISILSDLKPAEGSTKFSPKRVGRGPSSGYGKTSGKGQKGQKARGKVKSWFEGGQTPIYKLFPKIGFKHTNALKLSELNLDRLAFFYRTGRLDQFLAVSQGQQSGTLNLDMKAMQDLGLVTGRIVDGVKIISGKSTRYTLPPLKIEATKASASAIRTIEENGGEFVAKYYSKLSLRALLNPEWFLEKYGRLPLPARPTRRKDIEYYLDESKRGYLAVEKDNEFALMIKKAREEMASGKSMARSTIKKTGKKSLLEVQIEKIKEEQQQQQTTGNLVKNRILSLNSFEKVTHKL</sequence>
<comment type="similarity">
    <text evidence="1">Belongs to the universal ribosomal protein uL15 family.</text>
</comment>
<dbReference type="InterPro" id="IPR030878">
    <property type="entry name" value="Ribosomal_uL15"/>
</dbReference>
<gene>
    <name evidence="6" type="ORF">SCODWIG_03330</name>
</gene>
<proteinExistence type="inferred from homology"/>
<dbReference type="InterPro" id="IPR021131">
    <property type="entry name" value="Ribosomal_uL15/eL18"/>
</dbReference>
<keyword evidence="2 6" id="KW-0689">Ribosomal protein</keyword>
<feature type="domain" description="Large ribosomal subunit protein uL15/eL18" evidence="5">
    <location>
        <begin position="101"/>
        <end position="189"/>
    </location>
</feature>
<evidence type="ECO:0000313" key="6">
    <source>
        <dbReference type="EMBL" id="SSD61569.1"/>
    </source>
</evidence>
<dbReference type="Proteomes" id="UP000262825">
    <property type="component" value="Unassembled WGS sequence"/>
</dbReference>
<dbReference type="GO" id="GO:0006412">
    <property type="term" value="P:translation"/>
    <property type="evidence" value="ECO:0007669"/>
    <property type="project" value="InterPro"/>
</dbReference>
<dbReference type="VEuPathDB" id="FungiDB:SCODWIG_03330"/>
<evidence type="ECO:0000256" key="4">
    <source>
        <dbReference type="SAM" id="MobiDB-lite"/>
    </source>
</evidence>
<evidence type="ECO:0000259" key="5">
    <source>
        <dbReference type="Pfam" id="PF00828"/>
    </source>
</evidence>
<dbReference type="GO" id="GO:0005762">
    <property type="term" value="C:mitochondrial large ribosomal subunit"/>
    <property type="evidence" value="ECO:0007669"/>
    <property type="project" value="TreeGrafter"/>
</dbReference>
<evidence type="ECO:0000256" key="3">
    <source>
        <dbReference type="ARBA" id="ARBA00023274"/>
    </source>
</evidence>